<sequence>MWSLPTRVNQLKFGLCSDEEIFAISTVEIDKPVLRPEQGSVYDPRLGLMGDEDPYVVCPTCEKGKDACPGHFGHIELAAPVVLFYKEAALWAKRCCHGCGALSAAPKAPALAAFSTCENCGYQHPLVRLLDAQDPSSVCIKARRKDGPPYDLDPSALGIIFDRVSDASVDKALGRGAGAHKRFHPRRLVLTKLPVLPPCCRPCVRQWPEGGVQDDDLSVFMSQIIKINNKIKNLPAQSELAPALIEQLRFKILCFVDNSKGKAMHTTNRKPMAGIKERLSKKTGILRQNIMGKRRNQTGRSVVGPDGTLKLNEVGVPEEIAKNLTVPERVTTFNLDRLTRKLGTGEITSVTLADGTKLQQSEWSPEHGDYIETECGKELGRVTHPARTAALKNIVVRCHVTGRVKERGDEFEWPKLEPGMTVERVLEDGDSVALNRQPTLHRNSMLGMRVKRLPGKTIRLNLSVTAGFNMDFDGDEGNLYLPQGPQAIAETLTLMAPRNVMMSTRGPSAEVVLVQDAVLGAHLMSINREPSPRDERACCLLEALGIEGWDASTGPAAEATSPLGLLELLLPRDFNLKCKDAVITAGKIVKGHVTKKILKTIIKLLYLEYGEDAAAEFTDKVQFIVNKWLTYRPFSAGYVDCLPADDACAARIRSSVYGKFAQAETALTETDVCIALCGARDLGQNISKDSLAPDNRLAVMARAESKGDLFNLTQITGLLGQQYVSGARPGYEIENGRRTMPHYPRVWSQDQIGLKYESRGFIENSFLSGLNPQQVFFHAKSGREGMISTSQMTGVTGYAERKMVKLNEDMVAAYDGTVRDAMNNIVQFIYGGHGLDPQRCYSDGEPVNFERLAERLSARAEKNSSELVSPVSTETEALALLPDFMCPGAPEPVRTAMMKSHADRVLRGSLANPCAPGLVETWKNIVSTSYIKAILNPGEAVGVLCAQSIGAKQTQQTLDTFHKAGGRLDSGGSRQFSELLNLSQKPKRRQCIVPLNVDPEDEGDKVRDAIGCQFVRRSLEDLLVKGPLVPKSDKSLILNLDMEKCFDLRIHPGAVAAAVEQKFPSPHFTVQVRACCVVLKWQNNCPISNLLASLMAVQVGEMPGIESYRLCKDLKNRWVAVTNGSNLKAFLAHPMTITAEVLSDDIWDVYKTLGLVAAKKRLHEMMTGCVGDNLHSAHIKLLVDRMMRRGRPTPIDRYTMRTCEVGPLSRAAFEESLDILTGAGSSAETELCKGAGARVVAGLPVKMGTGYMDLIYKQEPSSFFDPFF</sequence>
<dbReference type="InterPro" id="IPR000722">
    <property type="entry name" value="RNA_pol_asu"/>
</dbReference>
<dbReference type="InterPro" id="IPR044893">
    <property type="entry name" value="RNA_pol_Rpb1_clamp_domain"/>
</dbReference>
<reference evidence="8 9" key="1">
    <citation type="journal article" date="2005" name="J. Virol.">
        <title>Complete genome sequence of the grouper iridovirus and comparison of genomic organization with those of other iridoviruses.</title>
        <authorList>
            <person name="Tsai C.T."/>
            <person name="Ting J.W."/>
            <person name="Wu M.H."/>
            <person name="Wu M.F."/>
            <person name="Guo I.C."/>
            <person name="Chang C.Y."/>
        </authorList>
    </citation>
    <scope>NUCLEOTIDE SEQUENCE [LARGE SCALE GENOMIC DNA]</scope>
</reference>
<evidence type="ECO:0000259" key="7">
    <source>
        <dbReference type="SMART" id="SM00663"/>
    </source>
</evidence>
<evidence type="ECO:0000256" key="4">
    <source>
        <dbReference type="ARBA" id="ARBA00023163"/>
    </source>
</evidence>
<proteinExistence type="inferred from homology"/>
<dbReference type="Proteomes" id="UP000102282">
    <property type="component" value="Genome"/>
</dbReference>
<dbReference type="GO" id="GO:0000428">
    <property type="term" value="C:DNA-directed RNA polymerase complex"/>
    <property type="evidence" value="ECO:0007669"/>
    <property type="project" value="UniProtKB-KW"/>
</dbReference>
<dbReference type="GO" id="GO:0003677">
    <property type="term" value="F:DNA binding"/>
    <property type="evidence" value="ECO:0007669"/>
    <property type="project" value="InterPro"/>
</dbReference>
<keyword evidence="1 6" id="KW-0240">DNA-directed RNA polymerase</keyword>
<dbReference type="Gene3D" id="6.20.50.80">
    <property type="match status" value="1"/>
</dbReference>
<dbReference type="PANTHER" id="PTHR19376">
    <property type="entry name" value="DNA-DIRECTED RNA POLYMERASE"/>
    <property type="match status" value="1"/>
</dbReference>
<organism evidence="8 9">
    <name type="scientific">Grouper iridovirus</name>
    <dbReference type="NCBI Taxonomy" id="127569"/>
    <lineage>
        <taxon>Viruses</taxon>
        <taxon>Varidnaviria</taxon>
        <taxon>Bamfordvirae</taxon>
        <taxon>Nucleocytoviricota</taxon>
        <taxon>Megaviricetes</taxon>
        <taxon>Pimascovirales</taxon>
        <taxon>Pimascovirales incertae sedis</taxon>
        <taxon>Iridoviridae</taxon>
        <taxon>Alphairidovirinae</taxon>
        <taxon>Ranavirus</taxon>
        <taxon>Ranavirus epinephelus1</taxon>
        <taxon>Singapore grouper iridovirus</taxon>
    </lineage>
</organism>
<dbReference type="Gene3D" id="1.10.132.30">
    <property type="match status" value="1"/>
</dbReference>
<dbReference type="InterPro" id="IPR006592">
    <property type="entry name" value="RNA_pol_N"/>
</dbReference>
<dbReference type="InterPro" id="IPR007080">
    <property type="entry name" value="RNA_pol_Rpb1_1"/>
</dbReference>
<comment type="function">
    <text evidence="6">DNA-dependent RNA polymerase catalyzes the transcription of DNA into RNA using the four ribonucleoside triphosphates as substrates.</text>
</comment>
<dbReference type="Gene3D" id="4.10.860.120">
    <property type="entry name" value="RNA polymerase II, clamp domain"/>
    <property type="match status" value="1"/>
</dbReference>
<dbReference type="EC" id="2.7.7.6" evidence="6"/>
<keyword evidence="3 6" id="KW-0548">Nucleotidyltransferase</keyword>
<dbReference type="GO" id="GO:0006351">
    <property type="term" value="P:DNA-templated transcription"/>
    <property type="evidence" value="ECO:0007669"/>
    <property type="project" value="InterPro"/>
</dbReference>
<dbReference type="Gene3D" id="6.10.250.2940">
    <property type="match status" value="1"/>
</dbReference>
<keyword evidence="2 6" id="KW-0808">Transferase</keyword>
<evidence type="ECO:0000256" key="3">
    <source>
        <dbReference type="ARBA" id="ARBA00022695"/>
    </source>
</evidence>
<dbReference type="GO" id="GO:0003899">
    <property type="term" value="F:DNA-directed RNA polymerase activity"/>
    <property type="evidence" value="ECO:0007669"/>
    <property type="project" value="UniProtKB-EC"/>
</dbReference>
<feature type="domain" description="RNA polymerase N-terminal" evidence="7">
    <location>
        <begin position="186"/>
        <end position="525"/>
    </location>
</feature>
<accession>Q5GAF7</accession>
<dbReference type="Gene3D" id="1.10.274.100">
    <property type="entry name" value="RNA polymerase Rpb1, domain 3"/>
    <property type="match status" value="1"/>
</dbReference>
<evidence type="ECO:0000313" key="8">
    <source>
        <dbReference type="EMBL" id="AAV91086.1"/>
    </source>
</evidence>
<dbReference type="Pfam" id="PF05000">
    <property type="entry name" value="RNA_pol_Rpb1_4"/>
    <property type="match status" value="1"/>
</dbReference>
<dbReference type="Pfam" id="PF04998">
    <property type="entry name" value="RNA_pol_Rpb1_5"/>
    <property type="match status" value="1"/>
</dbReference>
<comment type="similarity">
    <text evidence="6">Belongs to the RNA polymerase beta' chain family.</text>
</comment>
<evidence type="ECO:0000256" key="1">
    <source>
        <dbReference type="ARBA" id="ARBA00022478"/>
    </source>
</evidence>
<dbReference type="Gene3D" id="1.10.150.390">
    <property type="match status" value="1"/>
</dbReference>
<dbReference type="Pfam" id="PF04983">
    <property type="entry name" value="RNA_pol_Rpb1_3"/>
    <property type="match status" value="1"/>
</dbReference>
<evidence type="ECO:0000256" key="6">
    <source>
        <dbReference type="RuleBase" id="RU004279"/>
    </source>
</evidence>
<dbReference type="PANTHER" id="PTHR19376:SF32">
    <property type="entry name" value="DNA-DIRECTED RNA POLYMERASE III SUBUNIT RPC1"/>
    <property type="match status" value="1"/>
</dbReference>
<evidence type="ECO:0000256" key="2">
    <source>
        <dbReference type="ARBA" id="ARBA00022679"/>
    </source>
</evidence>
<dbReference type="Gene3D" id="2.40.40.20">
    <property type="match status" value="1"/>
</dbReference>
<comment type="catalytic activity">
    <reaction evidence="5 6">
        <text>RNA(n) + a ribonucleoside 5'-triphosphate = RNA(n+1) + diphosphate</text>
        <dbReference type="Rhea" id="RHEA:21248"/>
        <dbReference type="Rhea" id="RHEA-COMP:14527"/>
        <dbReference type="Rhea" id="RHEA-COMP:17342"/>
        <dbReference type="ChEBI" id="CHEBI:33019"/>
        <dbReference type="ChEBI" id="CHEBI:61557"/>
        <dbReference type="ChEBI" id="CHEBI:140395"/>
        <dbReference type="EC" id="2.7.7.6"/>
    </reaction>
</comment>
<dbReference type="Gene3D" id="3.30.1490.180">
    <property type="entry name" value="RNA polymerase ii"/>
    <property type="match status" value="1"/>
</dbReference>
<dbReference type="InterPro" id="IPR042102">
    <property type="entry name" value="RNA_pol_Rpb1_3_sf"/>
</dbReference>
<dbReference type="InterPro" id="IPR007083">
    <property type="entry name" value="RNA_pol_Rpb1_4"/>
</dbReference>
<evidence type="ECO:0000313" key="9">
    <source>
        <dbReference type="Proteomes" id="UP000102282"/>
    </source>
</evidence>
<protein>
    <recommendedName>
        <fullName evidence="6">DNA-directed RNA polymerase subunit</fullName>
        <ecNumber evidence="6">2.7.7.6</ecNumber>
    </recommendedName>
</protein>
<dbReference type="InterPro" id="IPR007066">
    <property type="entry name" value="RNA_pol_Rpb1_3"/>
</dbReference>
<dbReference type="Pfam" id="PF04997">
    <property type="entry name" value="RNA_pol_Rpb1_1"/>
    <property type="match status" value="2"/>
</dbReference>
<evidence type="ECO:0000256" key="5">
    <source>
        <dbReference type="ARBA" id="ARBA00048552"/>
    </source>
</evidence>
<dbReference type="InterPro" id="IPR045867">
    <property type="entry name" value="DNA-dir_RpoC_beta_prime"/>
</dbReference>
<name>Q5GAF7_9VIRU</name>
<dbReference type="InterPro" id="IPR007081">
    <property type="entry name" value="RNA_pol_Rpb1_5"/>
</dbReference>
<dbReference type="EMBL" id="AY666015">
    <property type="protein sequence ID" value="AAV91086.1"/>
    <property type="molecule type" value="Genomic_DNA"/>
</dbReference>
<keyword evidence="4 6" id="KW-0804">Transcription</keyword>
<dbReference type="SMART" id="SM00663">
    <property type="entry name" value="RPOLA_N"/>
    <property type="match status" value="1"/>
</dbReference>
<dbReference type="Pfam" id="PF00623">
    <property type="entry name" value="RNA_pol_Rpb1_2"/>
    <property type="match status" value="2"/>
</dbReference>
<dbReference type="InterPro" id="IPR038120">
    <property type="entry name" value="Rpb1_funnel_sf"/>
</dbReference>
<dbReference type="SUPFAM" id="SSF64484">
    <property type="entry name" value="beta and beta-prime subunits of DNA dependent RNA-polymerase"/>
    <property type="match status" value="1"/>
</dbReference>
<gene>
    <name evidence="8" type="ORF">GIV59</name>
</gene>